<reference evidence="1" key="1">
    <citation type="submission" date="2018-01" db="EMBL/GenBank/DDBJ databases">
        <title>An insight into the sialome of Amazonian anophelines.</title>
        <authorList>
            <person name="Ribeiro J.M."/>
            <person name="Scarpassa V."/>
            <person name="Calvo E."/>
        </authorList>
    </citation>
    <scope>NUCLEOTIDE SEQUENCE</scope>
    <source>
        <tissue evidence="1">Salivary glands</tissue>
    </source>
</reference>
<organism evidence="1">
    <name type="scientific">Anopheles triannulatus</name>
    <dbReference type="NCBI Taxonomy" id="58253"/>
    <lineage>
        <taxon>Eukaryota</taxon>
        <taxon>Metazoa</taxon>
        <taxon>Ecdysozoa</taxon>
        <taxon>Arthropoda</taxon>
        <taxon>Hexapoda</taxon>
        <taxon>Insecta</taxon>
        <taxon>Pterygota</taxon>
        <taxon>Neoptera</taxon>
        <taxon>Endopterygota</taxon>
        <taxon>Diptera</taxon>
        <taxon>Nematocera</taxon>
        <taxon>Culicoidea</taxon>
        <taxon>Culicidae</taxon>
        <taxon>Anophelinae</taxon>
        <taxon>Anopheles</taxon>
    </lineage>
</organism>
<name>A0A2M4B5A1_9DIPT</name>
<protein>
    <submittedName>
        <fullName evidence="1">Putative secreted protein</fullName>
    </submittedName>
</protein>
<accession>A0A2M4B5A1</accession>
<dbReference type="AlphaFoldDB" id="A0A2M4B5A1"/>
<proteinExistence type="predicted"/>
<evidence type="ECO:0000313" key="1">
    <source>
        <dbReference type="EMBL" id="MBW48216.1"/>
    </source>
</evidence>
<dbReference type="EMBL" id="GGFK01014895">
    <property type="protein sequence ID" value="MBW48216.1"/>
    <property type="molecule type" value="Transcribed_RNA"/>
</dbReference>
<sequence>MANLVLFYATSQHCSPAWGHRVVAWSGFVFGKLCGKSRAYTGSDGIAMGHQSCPRNLLQFQRYAPEREGQVLHGGNCEWKMELRHACRSNTPLP</sequence>